<accession>A0A5D0WQ46</accession>
<dbReference type="EMBL" id="VSLA01000007">
    <property type="protein sequence ID" value="TYC87078.1"/>
    <property type="molecule type" value="Genomic_DNA"/>
</dbReference>
<dbReference type="EMBL" id="VSLA01000020">
    <property type="protein sequence ID" value="TYC85204.1"/>
    <property type="molecule type" value="Genomic_DNA"/>
</dbReference>
<dbReference type="EMBL" id="VSLA01000011">
    <property type="protein sequence ID" value="TYC86360.1"/>
    <property type="molecule type" value="Genomic_DNA"/>
</dbReference>
<dbReference type="EMBL" id="VSLA01000021">
    <property type="protein sequence ID" value="TYC85202.1"/>
    <property type="molecule type" value="Genomic_DNA"/>
</dbReference>
<gene>
    <name evidence="5" type="ORF">FXB42_05295</name>
    <name evidence="4" type="ORF">FXB42_06630</name>
    <name evidence="3" type="ORF">FXB42_09655</name>
    <name evidence="2" type="ORF">FXB42_09730</name>
    <name evidence="1" type="ORF">FXB42_12560</name>
</gene>
<evidence type="ECO:0000313" key="5">
    <source>
        <dbReference type="EMBL" id="TYC87078.1"/>
    </source>
</evidence>
<organism evidence="4 6">
    <name type="scientific">Acetobacterium wieringae</name>
    <dbReference type="NCBI Taxonomy" id="52694"/>
    <lineage>
        <taxon>Bacteria</taxon>
        <taxon>Bacillati</taxon>
        <taxon>Bacillota</taxon>
        <taxon>Clostridia</taxon>
        <taxon>Eubacteriales</taxon>
        <taxon>Eubacteriaceae</taxon>
        <taxon>Acetobacterium</taxon>
    </lineage>
</organism>
<sequence length="98" mass="11098">MNIKGKKKKNQVITANIFEQQENSAKMEVIKGNLKSSTWHQLETKGKFTKNDKLTFISDDMLILGCDIGSETHYLRAIDSRGRELNQSAFSFSNTLEG</sequence>
<evidence type="ECO:0000313" key="6">
    <source>
        <dbReference type="Proteomes" id="UP000322619"/>
    </source>
</evidence>
<feature type="non-terminal residue" evidence="4">
    <location>
        <position position="98"/>
    </location>
</feature>
<evidence type="ECO:0000313" key="2">
    <source>
        <dbReference type="EMBL" id="TYC85202.1"/>
    </source>
</evidence>
<comment type="caution">
    <text evidence="4">The sequence shown here is derived from an EMBL/GenBank/DDBJ whole genome shotgun (WGS) entry which is preliminary data.</text>
</comment>
<evidence type="ECO:0000313" key="4">
    <source>
        <dbReference type="EMBL" id="TYC86360.1"/>
    </source>
</evidence>
<dbReference type="Proteomes" id="UP000322619">
    <property type="component" value="Unassembled WGS sequence"/>
</dbReference>
<name>A0A5D0WQ46_9FIRM</name>
<evidence type="ECO:0000313" key="3">
    <source>
        <dbReference type="EMBL" id="TYC85204.1"/>
    </source>
</evidence>
<protein>
    <submittedName>
        <fullName evidence="4">IS110 family transposase</fullName>
    </submittedName>
</protein>
<evidence type="ECO:0000313" key="1">
    <source>
        <dbReference type="EMBL" id="TYC84161.1"/>
    </source>
</evidence>
<dbReference type="EMBL" id="VSLA01000026">
    <property type="protein sequence ID" value="TYC84161.1"/>
    <property type="molecule type" value="Genomic_DNA"/>
</dbReference>
<dbReference type="AlphaFoldDB" id="A0A5D0WQ46"/>
<reference evidence="4 6" key="1">
    <citation type="submission" date="2019-08" db="EMBL/GenBank/DDBJ databases">
        <title>Isolation and enrichment of carboxydotrophic bacteria from anaerobic sludge for the production of bio-based chemicals from syngas.</title>
        <authorList>
            <person name="Antares A.L."/>
            <person name="Moreira J."/>
            <person name="Diender M."/>
            <person name="Parshina S.N."/>
            <person name="Stams A.J.M."/>
            <person name="Alves M."/>
            <person name="Alves J.I."/>
            <person name="Sousa D.Z."/>
        </authorList>
    </citation>
    <scope>NUCLEOTIDE SEQUENCE [LARGE SCALE GENOMIC DNA]</scope>
    <source>
        <strain evidence="4 6">JM</strain>
    </source>
</reference>
<proteinExistence type="predicted"/>